<feature type="compositionally biased region" description="Basic and acidic residues" evidence="1">
    <location>
        <begin position="438"/>
        <end position="447"/>
    </location>
</feature>
<evidence type="ECO:0000313" key="2">
    <source>
        <dbReference type="EMBL" id="CAI5745343.1"/>
    </source>
</evidence>
<feature type="region of interest" description="Disordered" evidence="1">
    <location>
        <begin position="423"/>
        <end position="447"/>
    </location>
</feature>
<evidence type="ECO:0000256" key="1">
    <source>
        <dbReference type="SAM" id="MobiDB-lite"/>
    </source>
</evidence>
<protein>
    <submittedName>
        <fullName evidence="2">Uncharacterized protein</fullName>
    </submittedName>
</protein>
<dbReference type="EMBL" id="CANTFM010002273">
    <property type="protein sequence ID" value="CAI5745343.1"/>
    <property type="molecule type" value="Genomic_DNA"/>
</dbReference>
<proteinExistence type="predicted"/>
<reference evidence="2" key="1">
    <citation type="submission" date="2022-12" db="EMBL/GenBank/DDBJ databases">
        <authorList>
            <person name="Webb A."/>
        </authorList>
    </citation>
    <scope>NUCLEOTIDE SEQUENCE</scope>
    <source>
        <strain evidence="2">Pd1</strain>
    </source>
</reference>
<comment type="caution">
    <text evidence="2">The sequence shown here is derived from an EMBL/GenBank/DDBJ whole genome shotgun (WGS) entry which is preliminary data.</text>
</comment>
<organism evidence="2 3">
    <name type="scientific">Peronospora destructor</name>
    <dbReference type="NCBI Taxonomy" id="86335"/>
    <lineage>
        <taxon>Eukaryota</taxon>
        <taxon>Sar</taxon>
        <taxon>Stramenopiles</taxon>
        <taxon>Oomycota</taxon>
        <taxon>Peronosporomycetes</taxon>
        <taxon>Peronosporales</taxon>
        <taxon>Peronosporaceae</taxon>
        <taxon>Peronospora</taxon>
    </lineage>
</organism>
<evidence type="ECO:0000313" key="3">
    <source>
        <dbReference type="Proteomes" id="UP001162029"/>
    </source>
</evidence>
<feature type="compositionally biased region" description="Pro residues" evidence="1">
    <location>
        <begin position="50"/>
        <end position="59"/>
    </location>
</feature>
<keyword evidence="3" id="KW-1185">Reference proteome</keyword>
<feature type="region of interest" description="Disordered" evidence="1">
    <location>
        <begin position="1"/>
        <end position="27"/>
    </location>
</feature>
<feature type="compositionally biased region" description="Polar residues" evidence="1">
    <location>
        <begin position="423"/>
        <end position="436"/>
    </location>
</feature>
<name>A0AAV0V9Y9_9STRA</name>
<gene>
    <name evidence="2" type="ORF">PDE001_LOCUS10430</name>
</gene>
<feature type="compositionally biased region" description="Acidic residues" evidence="1">
    <location>
        <begin position="1"/>
        <end position="18"/>
    </location>
</feature>
<dbReference type="AlphaFoldDB" id="A0AAV0V9Y9"/>
<dbReference type="Proteomes" id="UP001162029">
    <property type="component" value="Unassembled WGS sequence"/>
</dbReference>
<accession>A0AAV0V9Y9</accession>
<sequence length="447" mass="49957">MASSGDYEDGEILEEGEEIAQPSSSLQPDVSATSLYCASVDACISAQPFVQPPNEPLLPTPGSNPRKRLHSSLQDARGADLNSVYDRRIPLCHRQPLCYSHNSNNGYNDRRRDTTPQDDRVYAEDLIVQYPSQQPRSNVLLDFGTWMAAAGSKKRLNVEDVQTLVLNVLRGGSRKEKGVVSPYLLPSLMPGEDLPTKVCLILLNKMRPLMLQQYRAKLSFFNECSSVPVVLTKQQLNQIRRSEAPLPELMYKFPRPTVNTHELSIDELFYAHELTFLMKHSLGFTDELMLSPTGTFIRKSRPLGGTWALDGDLLHLKWRQRTTKVAPGADETATDLDTVMEEENAVAYTLDVLVSQDASMHEFRTDPVTDETYAHKVPEHLAKKHHGDDKPRSIWLSLAKAIAVDVPRSADGTLILRDQAQTNGLSKYQHDPSSADANGHDAKKERS</sequence>
<feature type="region of interest" description="Disordered" evidence="1">
    <location>
        <begin position="50"/>
        <end position="75"/>
    </location>
</feature>